<dbReference type="Proteomes" id="UP000008311">
    <property type="component" value="Unassembled WGS sequence"/>
</dbReference>
<dbReference type="PANTHER" id="PTHR35161">
    <property type="entry name" value="OS02G0303100 PROTEIN"/>
    <property type="match status" value="1"/>
</dbReference>
<sequence>MWIQLWKMSDAMEQALNDLEKFCKHSGCSLQKRLSFHIEHLGKSLNQRNVRCKPATLRTWLENQRVVVEPVPVPSGVSSTYRLAAVMRSMFRGFLKEYRTLYLQGKAHGRITLDNILVYDQATMAIMLINGQDLDGNIQTYKADFAAIADVLREMLGRRHCPKDLEHFLAIITREELPTGMIEAFVFNHPTFWSSNEIVRNITAIRLSYIQCGTLKQIEFTKAALQIPTEITVNWQSKVKESPTYEAVLANSPTKYGEFVDGLALFIFFRNALQHARKVYPNLKQNDIENELYGLFPDFMADFIEKTYGIADVRGMLLD</sequence>
<proteinExistence type="predicted"/>
<accession>B9T368</accession>
<evidence type="ECO:0008006" key="3">
    <source>
        <dbReference type="Google" id="ProtNLM"/>
    </source>
</evidence>
<protein>
    <recommendedName>
        <fullName evidence="3">KEN domain-containing protein</fullName>
    </recommendedName>
</protein>
<reference evidence="2" key="1">
    <citation type="journal article" date="2010" name="Nat. Biotechnol.">
        <title>Draft genome sequence of the oilseed species Ricinus communis.</title>
        <authorList>
            <person name="Chan A.P."/>
            <person name="Crabtree J."/>
            <person name="Zhao Q."/>
            <person name="Lorenzi H."/>
            <person name="Orvis J."/>
            <person name="Puiu D."/>
            <person name="Melake-Berhan A."/>
            <person name="Jones K.M."/>
            <person name="Redman J."/>
            <person name="Chen G."/>
            <person name="Cahoon E.B."/>
            <person name="Gedil M."/>
            <person name="Stanke M."/>
            <person name="Haas B.J."/>
            <person name="Wortman J.R."/>
            <person name="Fraser-Liggett C.M."/>
            <person name="Ravel J."/>
            <person name="Rabinowicz P.D."/>
        </authorList>
    </citation>
    <scope>NUCLEOTIDE SEQUENCE [LARGE SCALE GENOMIC DNA]</scope>
    <source>
        <strain evidence="2">cv. Hale</strain>
    </source>
</reference>
<name>B9T368_RICCO</name>
<dbReference type="PANTHER" id="PTHR35161:SF22">
    <property type="match status" value="1"/>
</dbReference>
<evidence type="ECO:0000313" key="1">
    <source>
        <dbReference type="EMBL" id="EEF29700.1"/>
    </source>
</evidence>
<dbReference type="EMBL" id="EQ974402">
    <property type="protein sequence ID" value="EEF29700.1"/>
    <property type="molecule type" value="Genomic_DNA"/>
</dbReference>
<organism evidence="1 2">
    <name type="scientific">Ricinus communis</name>
    <name type="common">Castor bean</name>
    <dbReference type="NCBI Taxonomy" id="3988"/>
    <lineage>
        <taxon>Eukaryota</taxon>
        <taxon>Viridiplantae</taxon>
        <taxon>Streptophyta</taxon>
        <taxon>Embryophyta</taxon>
        <taxon>Tracheophyta</taxon>
        <taxon>Spermatophyta</taxon>
        <taxon>Magnoliopsida</taxon>
        <taxon>eudicotyledons</taxon>
        <taxon>Gunneridae</taxon>
        <taxon>Pentapetalae</taxon>
        <taxon>rosids</taxon>
        <taxon>fabids</taxon>
        <taxon>Malpighiales</taxon>
        <taxon>Euphorbiaceae</taxon>
        <taxon>Acalyphoideae</taxon>
        <taxon>Acalypheae</taxon>
        <taxon>Ricinus</taxon>
    </lineage>
</organism>
<dbReference type="InParanoid" id="B9T368"/>
<dbReference type="AlphaFoldDB" id="B9T368"/>
<gene>
    <name evidence="1" type="ORF">RCOM_0129590</name>
</gene>
<evidence type="ECO:0000313" key="2">
    <source>
        <dbReference type="Proteomes" id="UP000008311"/>
    </source>
</evidence>
<keyword evidence="2" id="KW-1185">Reference proteome</keyword>